<organism evidence="2 3">
    <name type="scientific">Cellulosimicrobium cellulans</name>
    <name type="common">Arthrobacter luteus</name>
    <dbReference type="NCBI Taxonomy" id="1710"/>
    <lineage>
        <taxon>Bacteria</taxon>
        <taxon>Bacillati</taxon>
        <taxon>Actinomycetota</taxon>
        <taxon>Actinomycetes</taxon>
        <taxon>Micrococcales</taxon>
        <taxon>Promicromonosporaceae</taxon>
        <taxon>Cellulosimicrobium</taxon>
    </lineage>
</organism>
<dbReference type="Proteomes" id="UP000316659">
    <property type="component" value="Unassembled WGS sequence"/>
</dbReference>
<comment type="caution">
    <text evidence="2">The sequence shown here is derived from an EMBL/GenBank/DDBJ whole genome shotgun (WGS) entry which is preliminary data.</text>
</comment>
<dbReference type="EMBL" id="BJNZ01000027">
    <property type="protein sequence ID" value="GED11308.1"/>
    <property type="molecule type" value="Genomic_DNA"/>
</dbReference>
<evidence type="ECO:0000313" key="2">
    <source>
        <dbReference type="EMBL" id="GED11308.1"/>
    </source>
</evidence>
<feature type="transmembrane region" description="Helical" evidence="1">
    <location>
        <begin position="26"/>
        <end position="43"/>
    </location>
</feature>
<feature type="transmembrane region" description="Helical" evidence="1">
    <location>
        <begin position="89"/>
        <end position="115"/>
    </location>
</feature>
<evidence type="ECO:0000256" key="1">
    <source>
        <dbReference type="SAM" id="Phobius"/>
    </source>
</evidence>
<keyword evidence="1" id="KW-1133">Transmembrane helix</keyword>
<sequence length="216" mass="23180">MAWTLALAFAGEDPDDAPIPPRVRKAIASTTVTGFAATVLLQLRDHYRSRDDVVVACLQRQGWRSATTAAPVILCLAALTIVARLGGGVLAAVALTLVAGFITAVIAMVAGLAFARRRYRPGAPPWRLHAPPATWTMSNVAVRPGAPPFRIFEVRALLHDNVAPGSTVGCVAGSTRTGEAYEKWHFVRVEHDDARMVLTVPRLPDQRAEATSPRTT</sequence>
<name>A0A4Y4E718_CELCE</name>
<keyword evidence="1" id="KW-0472">Membrane</keyword>
<gene>
    <name evidence="2" type="ORF">CCE02nite_33070</name>
</gene>
<proteinExistence type="predicted"/>
<evidence type="ECO:0000313" key="3">
    <source>
        <dbReference type="Proteomes" id="UP000316659"/>
    </source>
</evidence>
<feature type="transmembrane region" description="Helical" evidence="1">
    <location>
        <begin position="63"/>
        <end position="83"/>
    </location>
</feature>
<accession>A0A4Y4E718</accession>
<dbReference type="RefSeq" id="WP_141390734.1">
    <property type="nucleotide sequence ID" value="NZ_BJNZ01000027.1"/>
</dbReference>
<dbReference type="AlphaFoldDB" id="A0A4Y4E718"/>
<protein>
    <submittedName>
        <fullName evidence="2">Uncharacterized protein</fullName>
    </submittedName>
</protein>
<reference evidence="2 3" key="1">
    <citation type="submission" date="2019-06" db="EMBL/GenBank/DDBJ databases">
        <title>Whole genome shotgun sequence of Cellulosimicrobium cellulans NBRC 15516.</title>
        <authorList>
            <person name="Hosoyama A."/>
            <person name="Uohara A."/>
            <person name="Ohji S."/>
            <person name="Ichikawa N."/>
        </authorList>
    </citation>
    <scope>NUCLEOTIDE SEQUENCE [LARGE SCALE GENOMIC DNA]</scope>
    <source>
        <strain evidence="2 3">NBRC 15516</strain>
    </source>
</reference>
<keyword evidence="1" id="KW-0812">Transmembrane</keyword>